<protein>
    <submittedName>
        <fullName evidence="1">Uncharacterized protein</fullName>
    </submittedName>
</protein>
<dbReference type="SUPFAM" id="SSF82704">
    <property type="entry name" value="AlbA-like"/>
    <property type="match status" value="1"/>
</dbReference>
<keyword evidence="2" id="KW-1185">Reference proteome</keyword>
<organism evidence="1 2">
    <name type="scientific">Castilleja foliolosa</name>
    <dbReference type="NCBI Taxonomy" id="1961234"/>
    <lineage>
        <taxon>Eukaryota</taxon>
        <taxon>Viridiplantae</taxon>
        <taxon>Streptophyta</taxon>
        <taxon>Embryophyta</taxon>
        <taxon>Tracheophyta</taxon>
        <taxon>Spermatophyta</taxon>
        <taxon>Magnoliopsida</taxon>
        <taxon>eudicotyledons</taxon>
        <taxon>Gunneridae</taxon>
        <taxon>Pentapetalae</taxon>
        <taxon>asterids</taxon>
        <taxon>lamiids</taxon>
        <taxon>Lamiales</taxon>
        <taxon>Orobanchaceae</taxon>
        <taxon>Pedicularideae</taxon>
        <taxon>Castillejinae</taxon>
        <taxon>Castilleja</taxon>
    </lineage>
</organism>
<dbReference type="PANTHER" id="PTHR31947">
    <property type="entry name" value="DNA/RNA-BINDING PROTEIN ALBA 3"/>
    <property type="match status" value="1"/>
</dbReference>
<gene>
    <name evidence="1" type="ORF">CASFOL_034494</name>
</gene>
<evidence type="ECO:0000313" key="2">
    <source>
        <dbReference type="Proteomes" id="UP001632038"/>
    </source>
</evidence>
<evidence type="ECO:0000313" key="1">
    <source>
        <dbReference type="EMBL" id="KAL3619582.1"/>
    </source>
</evidence>
<accession>A0ABD3BQN0</accession>
<comment type="caution">
    <text evidence="1">The sequence shown here is derived from an EMBL/GenBank/DDBJ whole genome shotgun (WGS) entry which is preliminary data.</text>
</comment>
<sequence length="123" mass="12999">MVTASPSDWKSAAVIGGGGATAVADLDWERWRSIIGFGFQVAALDGSVTRTAISSVVSIAEILKNNGFAVEKKITTSTVEIRDDSRGRPVQKAKIEVVLGKTANFDQLMASAQEAIENGNSED</sequence>
<dbReference type="PANTHER" id="PTHR31947:SF43">
    <property type="entry name" value="ALBA DNA_RNA-BINDING PROTEIN"/>
    <property type="match status" value="1"/>
</dbReference>
<dbReference type="InterPro" id="IPR014560">
    <property type="entry name" value="UCP030333_Alba"/>
</dbReference>
<reference evidence="2" key="1">
    <citation type="journal article" date="2024" name="IScience">
        <title>Strigolactones Initiate the Formation of Haustorium-like Structures in Castilleja.</title>
        <authorList>
            <person name="Buerger M."/>
            <person name="Peterson D."/>
            <person name="Chory J."/>
        </authorList>
    </citation>
    <scope>NUCLEOTIDE SEQUENCE [LARGE SCALE GENOMIC DNA]</scope>
</reference>
<proteinExistence type="predicted"/>
<dbReference type="EMBL" id="JAVIJP010000066">
    <property type="protein sequence ID" value="KAL3619582.1"/>
    <property type="molecule type" value="Genomic_DNA"/>
</dbReference>
<dbReference type="Gene3D" id="3.30.110.20">
    <property type="entry name" value="Alba-like domain"/>
    <property type="match status" value="1"/>
</dbReference>
<dbReference type="InterPro" id="IPR036882">
    <property type="entry name" value="Alba-like_dom_sf"/>
</dbReference>
<dbReference type="Proteomes" id="UP001632038">
    <property type="component" value="Unassembled WGS sequence"/>
</dbReference>
<name>A0ABD3BQN0_9LAMI</name>
<dbReference type="AlphaFoldDB" id="A0ABD3BQN0"/>